<dbReference type="GO" id="GO:0005737">
    <property type="term" value="C:cytoplasm"/>
    <property type="evidence" value="ECO:0007669"/>
    <property type="project" value="TreeGrafter"/>
</dbReference>
<dbReference type="Gene3D" id="3.40.140.10">
    <property type="entry name" value="Cytidine Deaminase, domain 2"/>
    <property type="match status" value="1"/>
</dbReference>
<evidence type="ECO:0000256" key="4">
    <source>
        <dbReference type="ARBA" id="ARBA00022801"/>
    </source>
</evidence>
<keyword evidence="4" id="KW-0378">Hydrolase</keyword>
<reference evidence="7" key="1">
    <citation type="submission" date="2022-02" db="EMBL/GenBank/DDBJ databases">
        <title>Atlantic sturgeon de novo genome assembly.</title>
        <authorList>
            <person name="Stock M."/>
            <person name="Klopp C."/>
            <person name="Guiguen Y."/>
            <person name="Cabau C."/>
            <person name="Parinello H."/>
            <person name="Santidrian Yebra-Pimentel E."/>
            <person name="Kuhl H."/>
            <person name="Dirks R.P."/>
            <person name="Guessner J."/>
            <person name="Wuertz S."/>
            <person name="Du K."/>
            <person name="Schartl M."/>
        </authorList>
    </citation>
    <scope>NUCLEOTIDE SEQUENCE</scope>
    <source>
        <strain evidence="7">STURGEONOMICS-FGT-2020</strain>
        <tissue evidence="7">Whole blood</tissue>
    </source>
</reference>
<evidence type="ECO:0000256" key="3">
    <source>
        <dbReference type="ARBA" id="ARBA00022723"/>
    </source>
</evidence>
<dbReference type="AlphaFoldDB" id="A0AAD8CLX2"/>
<feature type="compositionally biased region" description="Basic and acidic residues" evidence="5">
    <location>
        <begin position="9"/>
        <end position="91"/>
    </location>
</feature>
<proteinExistence type="inferred from homology"/>
<dbReference type="EMBL" id="JAGXEW010000045">
    <property type="protein sequence ID" value="KAK1152826.1"/>
    <property type="molecule type" value="Genomic_DNA"/>
</dbReference>
<feature type="region of interest" description="Disordered" evidence="5">
    <location>
        <begin position="1"/>
        <end position="91"/>
    </location>
</feature>
<dbReference type="PROSITE" id="PS51747">
    <property type="entry name" value="CYT_DCMP_DEAMINASES_2"/>
    <property type="match status" value="1"/>
</dbReference>
<dbReference type="InterPro" id="IPR050610">
    <property type="entry name" value="APOBEC_Cyt_Deaminase"/>
</dbReference>
<evidence type="ECO:0000313" key="7">
    <source>
        <dbReference type="EMBL" id="KAK1152826.1"/>
    </source>
</evidence>
<sequence length="283" mass="32483">MADKQGNVKRKESTKKKESSKPQEKAKAKESSKPQEKAKAKESSKPQEKAKAKESSKTQENPKPEENAKPLENTKPEENSKGSEDPENPEDKVELMELPPFEVITGDRISSFFFKFQFRNVEYSSGRNKTFLCYSVDIQGGGDVETLRGYLEDEHITAPHAEEAFFTLLLPECKPELPYHVTWYVSSSPCVACAAKIAEVLRSRKDMRLTIMVARLFMWEEPEIQEGLRQLRAAGCKLKIMKPADFVYTWDTYVEPEGQTFTPWVDAQENYEYYDEKLSEILQ</sequence>
<dbReference type="CDD" id="cd01283">
    <property type="entry name" value="cytidine_deaminase"/>
    <property type="match status" value="1"/>
</dbReference>
<dbReference type="SUPFAM" id="SSF53927">
    <property type="entry name" value="Cytidine deaminase-like"/>
    <property type="match status" value="1"/>
</dbReference>
<evidence type="ECO:0000256" key="5">
    <source>
        <dbReference type="SAM" id="MobiDB-lite"/>
    </source>
</evidence>
<accession>A0AAD8CLX2</accession>
<evidence type="ECO:0000259" key="6">
    <source>
        <dbReference type="PROSITE" id="PS51747"/>
    </source>
</evidence>
<dbReference type="Pfam" id="PF18772">
    <property type="entry name" value="APOBEC2"/>
    <property type="match status" value="1"/>
</dbReference>
<dbReference type="Proteomes" id="UP001230051">
    <property type="component" value="Unassembled WGS sequence"/>
</dbReference>
<dbReference type="InterPro" id="IPR016193">
    <property type="entry name" value="Cytidine_deaminase-like"/>
</dbReference>
<feature type="domain" description="CMP/dCMP-type deaminase" evidence="6">
    <location>
        <begin position="126"/>
        <end position="231"/>
    </location>
</feature>
<dbReference type="GO" id="GO:0046872">
    <property type="term" value="F:metal ion binding"/>
    <property type="evidence" value="ECO:0007669"/>
    <property type="project" value="UniProtKB-KW"/>
</dbReference>
<dbReference type="GO" id="GO:0016554">
    <property type="term" value="P:cytidine to uridine editing"/>
    <property type="evidence" value="ECO:0007669"/>
    <property type="project" value="TreeGrafter"/>
</dbReference>
<comment type="similarity">
    <text evidence="2">Belongs to the cytidine and deoxycytidylate deaminase family.</text>
</comment>
<evidence type="ECO:0000256" key="1">
    <source>
        <dbReference type="ARBA" id="ARBA00001947"/>
    </source>
</evidence>
<dbReference type="GO" id="GO:0004126">
    <property type="term" value="F:cytidine deaminase activity"/>
    <property type="evidence" value="ECO:0007669"/>
    <property type="project" value="TreeGrafter"/>
</dbReference>
<dbReference type="InterPro" id="IPR002125">
    <property type="entry name" value="CMP_dCMP_dom"/>
</dbReference>
<name>A0AAD8CLX2_ACIOX</name>
<dbReference type="GO" id="GO:0005634">
    <property type="term" value="C:nucleus"/>
    <property type="evidence" value="ECO:0007669"/>
    <property type="project" value="TreeGrafter"/>
</dbReference>
<evidence type="ECO:0000256" key="2">
    <source>
        <dbReference type="ARBA" id="ARBA00006576"/>
    </source>
</evidence>
<gene>
    <name evidence="7" type="primary">APOBEC2</name>
    <name evidence="7" type="ORF">AOXY_G30943</name>
</gene>
<evidence type="ECO:0000313" key="8">
    <source>
        <dbReference type="Proteomes" id="UP001230051"/>
    </source>
</evidence>
<comment type="cofactor">
    <cofactor evidence="1">
        <name>Zn(2+)</name>
        <dbReference type="ChEBI" id="CHEBI:29105"/>
    </cofactor>
</comment>
<dbReference type="GO" id="GO:0003723">
    <property type="term" value="F:RNA binding"/>
    <property type="evidence" value="ECO:0007669"/>
    <property type="project" value="TreeGrafter"/>
</dbReference>
<dbReference type="PANTHER" id="PTHR13857:SF4">
    <property type="entry name" value="C-U-EDITING ENZYME APOBEC-2"/>
    <property type="match status" value="1"/>
</dbReference>
<keyword evidence="3" id="KW-0479">Metal-binding</keyword>
<protein>
    <submittedName>
        <fullName evidence="7">C-&gt;U-editing enzyme APOBEC-2-like isoform X1</fullName>
    </submittedName>
</protein>
<keyword evidence="8" id="KW-1185">Reference proteome</keyword>
<comment type="caution">
    <text evidence="7">The sequence shown here is derived from an EMBL/GenBank/DDBJ whole genome shotgun (WGS) entry which is preliminary data.</text>
</comment>
<organism evidence="7 8">
    <name type="scientific">Acipenser oxyrinchus oxyrinchus</name>
    <dbReference type="NCBI Taxonomy" id="40147"/>
    <lineage>
        <taxon>Eukaryota</taxon>
        <taxon>Metazoa</taxon>
        <taxon>Chordata</taxon>
        <taxon>Craniata</taxon>
        <taxon>Vertebrata</taxon>
        <taxon>Euteleostomi</taxon>
        <taxon>Actinopterygii</taxon>
        <taxon>Chondrostei</taxon>
        <taxon>Acipenseriformes</taxon>
        <taxon>Acipenseridae</taxon>
        <taxon>Acipenser</taxon>
    </lineage>
</organism>
<dbReference type="PANTHER" id="PTHR13857">
    <property type="entry name" value="MRNA EDITING ENZYME"/>
    <property type="match status" value="1"/>
</dbReference>